<feature type="compositionally biased region" description="Basic and acidic residues" evidence="1">
    <location>
        <begin position="50"/>
        <end position="61"/>
    </location>
</feature>
<evidence type="ECO:0000256" key="1">
    <source>
        <dbReference type="SAM" id="MobiDB-lite"/>
    </source>
</evidence>
<sequence>MSYKETIASTMDRDKASPSHSTLQESLDRPPPGTLQQGLVDGRKNPGQRVELREDKRNMEI</sequence>
<feature type="region of interest" description="Disordered" evidence="1">
    <location>
        <begin position="1"/>
        <end position="61"/>
    </location>
</feature>
<gene>
    <name evidence="2" type="ORF">J4Q44_G00288890</name>
</gene>
<evidence type="ECO:0000313" key="3">
    <source>
        <dbReference type="Proteomes" id="UP001356427"/>
    </source>
</evidence>
<comment type="caution">
    <text evidence="2">The sequence shown here is derived from an EMBL/GenBank/DDBJ whole genome shotgun (WGS) entry which is preliminary data.</text>
</comment>
<organism evidence="2 3">
    <name type="scientific">Coregonus suidteri</name>
    <dbReference type="NCBI Taxonomy" id="861788"/>
    <lineage>
        <taxon>Eukaryota</taxon>
        <taxon>Metazoa</taxon>
        <taxon>Chordata</taxon>
        <taxon>Craniata</taxon>
        <taxon>Vertebrata</taxon>
        <taxon>Euteleostomi</taxon>
        <taxon>Actinopterygii</taxon>
        <taxon>Neopterygii</taxon>
        <taxon>Teleostei</taxon>
        <taxon>Protacanthopterygii</taxon>
        <taxon>Salmoniformes</taxon>
        <taxon>Salmonidae</taxon>
        <taxon>Coregoninae</taxon>
        <taxon>Coregonus</taxon>
    </lineage>
</organism>
<protein>
    <submittedName>
        <fullName evidence="2">Uncharacterized protein</fullName>
    </submittedName>
</protein>
<dbReference type="Proteomes" id="UP001356427">
    <property type="component" value="Unassembled WGS sequence"/>
</dbReference>
<accession>A0AAN8L7V0</accession>
<keyword evidence="3" id="KW-1185">Reference proteome</keyword>
<dbReference type="EMBL" id="JAGTTL010000027">
    <property type="protein sequence ID" value="KAK6300791.1"/>
    <property type="molecule type" value="Genomic_DNA"/>
</dbReference>
<name>A0AAN8L7V0_9TELE</name>
<proteinExistence type="predicted"/>
<reference evidence="2 3" key="1">
    <citation type="submission" date="2021-04" db="EMBL/GenBank/DDBJ databases">
        <authorList>
            <person name="De Guttry C."/>
            <person name="Zahm M."/>
            <person name="Klopp C."/>
            <person name="Cabau C."/>
            <person name="Louis A."/>
            <person name="Berthelot C."/>
            <person name="Parey E."/>
            <person name="Roest Crollius H."/>
            <person name="Montfort J."/>
            <person name="Robinson-Rechavi M."/>
            <person name="Bucao C."/>
            <person name="Bouchez O."/>
            <person name="Gislard M."/>
            <person name="Lluch J."/>
            <person name="Milhes M."/>
            <person name="Lampietro C."/>
            <person name="Lopez Roques C."/>
            <person name="Donnadieu C."/>
            <person name="Braasch I."/>
            <person name="Desvignes T."/>
            <person name="Postlethwait J."/>
            <person name="Bobe J."/>
            <person name="Wedekind C."/>
            <person name="Guiguen Y."/>
        </authorList>
    </citation>
    <scope>NUCLEOTIDE SEQUENCE [LARGE SCALE GENOMIC DNA]</scope>
    <source>
        <strain evidence="2">Cs_M1</strain>
        <tissue evidence="2">Blood</tissue>
    </source>
</reference>
<dbReference type="AlphaFoldDB" id="A0AAN8L7V0"/>
<evidence type="ECO:0000313" key="2">
    <source>
        <dbReference type="EMBL" id="KAK6300791.1"/>
    </source>
</evidence>